<dbReference type="EMBL" id="BMML01000010">
    <property type="protein sequence ID" value="GGN16964.1"/>
    <property type="molecule type" value="Genomic_DNA"/>
</dbReference>
<evidence type="ECO:0000313" key="2">
    <source>
        <dbReference type="EMBL" id="GGN16964.1"/>
    </source>
</evidence>
<evidence type="ECO:0000313" key="3">
    <source>
        <dbReference type="Proteomes" id="UP000653411"/>
    </source>
</evidence>
<sequence>MSSDPWGRVDETGTVYVRTAEGEQVVGSWQAGSPEEALAYFERKYEGLVVEIGLLEKRVQTTDLSAKDAQVAIDHLREQVEAHHAVGDLEALRTRLGELVKTVDSRREERRAQRAKQSDEARQAKEDLVVEAEQLAQSDQWRAAGERLRSLVDTWKGLPRLDRKSDDELWHRFSHARSAFSKRRKAHFAQLDAQREDARKAKEKLVAEAEALSDSTDWGPTAARYRELMADWKAAGRAQREHEDDLWNRFRGAQDVFFAARGSAFAERDAEQTENLKLKEELAGEAEKLLPITDLKAARSAFRSINERWEAIGHVPRDARPKVEGRMHTVDRAIQEAEEAEWRRTNPEARARAAGLTGQLQAAVDKLGAQIEQARGQGNTSKAEKLERELEGRQALLDQALKGLQEFGG</sequence>
<name>A0A918CSW0_9ACTN</name>
<protein>
    <submittedName>
        <fullName evidence="2">DNA repair ATPase</fullName>
    </submittedName>
</protein>
<keyword evidence="3" id="KW-1185">Reference proteome</keyword>
<evidence type="ECO:0000256" key="1">
    <source>
        <dbReference type="SAM" id="Coils"/>
    </source>
</evidence>
<keyword evidence="1" id="KW-0175">Coiled coil</keyword>
<dbReference type="Proteomes" id="UP000653411">
    <property type="component" value="Unassembled WGS sequence"/>
</dbReference>
<proteinExistence type="predicted"/>
<organism evidence="2 3">
    <name type="scientific">Streptomyces fuscichromogenes</name>
    <dbReference type="NCBI Taxonomy" id="1324013"/>
    <lineage>
        <taxon>Bacteria</taxon>
        <taxon>Bacillati</taxon>
        <taxon>Actinomycetota</taxon>
        <taxon>Actinomycetes</taxon>
        <taxon>Kitasatosporales</taxon>
        <taxon>Streptomycetaceae</taxon>
        <taxon>Streptomyces</taxon>
    </lineage>
</organism>
<dbReference type="AlphaFoldDB" id="A0A918CSW0"/>
<comment type="caution">
    <text evidence="2">The sequence shown here is derived from an EMBL/GenBank/DDBJ whole genome shotgun (WGS) entry which is preliminary data.</text>
</comment>
<reference evidence="2" key="2">
    <citation type="submission" date="2020-09" db="EMBL/GenBank/DDBJ databases">
        <authorList>
            <person name="Sun Q."/>
            <person name="Zhou Y."/>
        </authorList>
    </citation>
    <scope>NUCLEOTIDE SEQUENCE</scope>
    <source>
        <strain evidence="2">CGMCC 4.7110</strain>
    </source>
</reference>
<feature type="coiled-coil region" evidence="1">
    <location>
        <begin position="188"/>
        <end position="215"/>
    </location>
</feature>
<accession>A0A918CSW0</accession>
<feature type="coiled-coil region" evidence="1">
    <location>
        <begin position="107"/>
        <end position="138"/>
    </location>
</feature>
<reference evidence="2" key="1">
    <citation type="journal article" date="2014" name="Int. J. Syst. Evol. Microbiol.">
        <title>Complete genome sequence of Corynebacterium casei LMG S-19264T (=DSM 44701T), isolated from a smear-ripened cheese.</title>
        <authorList>
            <consortium name="US DOE Joint Genome Institute (JGI-PGF)"/>
            <person name="Walter F."/>
            <person name="Albersmeier A."/>
            <person name="Kalinowski J."/>
            <person name="Ruckert C."/>
        </authorList>
    </citation>
    <scope>NUCLEOTIDE SEQUENCE</scope>
    <source>
        <strain evidence="2">CGMCC 4.7110</strain>
    </source>
</reference>
<gene>
    <name evidence="2" type="ORF">GCM10011578_045590</name>
</gene>
<dbReference type="Pfam" id="PF03993">
    <property type="entry name" value="DUF349"/>
    <property type="match status" value="3"/>
</dbReference>
<dbReference type="RefSeq" id="WP_189264641.1">
    <property type="nucleotide sequence ID" value="NZ_BMML01000010.1"/>
</dbReference>
<dbReference type="InterPro" id="IPR007139">
    <property type="entry name" value="DUF349"/>
</dbReference>